<dbReference type="GO" id="GO:0072572">
    <property type="term" value="F:poly-ADP-D-ribose binding"/>
    <property type="evidence" value="ECO:0007669"/>
    <property type="project" value="TreeGrafter"/>
</dbReference>
<comment type="subcellular location">
    <subcellularLocation>
        <location evidence="2">Chromosome</location>
    </subcellularLocation>
    <subcellularLocation>
        <location evidence="1">Nucleus</location>
    </subcellularLocation>
</comment>
<keyword evidence="8" id="KW-1185">Reference proteome</keyword>
<dbReference type="GO" id="GO:0005694">
    <property type="term" value="C:chromosome"/>
    <property type="evidence" value="ECO:0007669"/>
    <property type="project" value="UniProtKB-SubCell"/>
</dbReference>
<dbReference type="GO" id="GO:0006974">
    <property type="term" value="P:DNA damage response"/>
    <property type="evidence" value="ECO:0007669"/>
    <property type="project" value="InterPro"/>
</dbReference>
<gene>
    <name evidence="7" type="ORF">J0S82_009784</name>
</gene>
<sequence length="541" mass="59725">RSPKKPREPRLPYAEDNVGTGGLEETGQPPCPARGAEHLRPAPVPGAGLGRDPPLKRARPALGCSDWWPLDPEAVGGARKRRRDAGVLRAVAAMVGGGGGKRRPAREGQQVLPQRLCGLHGMFGGQPGNSALCAPSVPVEATRAGERRADSGTLSGAAVPALLGLGPAAACLHHALPCSWLGSSGSRRRLAAGHLFTAKMMGKRTRQARGPCEKTVDVKKSKSCEADVSRDLRKEVENHYKLSLPEDFYHFWKFCEKLDPEKPADSLSESLGLRLVGPYDILAGKHKIKKKTASLNFNLHWRFYYDPPEFQTIIIGDKKPQFHMGYFRDSPDELPVFVGTNEANKNCVILQNGDNVFAAIKLFLMKKLKEVTDKKKTSLLKNIDEKLTEAARELGYSLEQRTMKMKQRDKKVVTKTFHGAGLVVPVDKNDVGYRELPETDADLKRICKTIVEAPSDEERLKAFAPIQEMITSVQFANDECDYGMGLELGMDLFCYGSHYFHKVAGQLLPLAYNLLKRNVFAEIIEDHLANRSKENIDQLAA</sequence>
<proteinExistence type="inferred from homology"/>
<comment type="caution">
    <text evidence="7">The sequence shown here is derived from an EMBL/GenBank/DDBJ whole genome shotgun (WGS) entry which is preliminary data.</text>
</comment>
<evidence type="ECO:0000313" key="7">
    <source>
        <dbReference type="EMBL" id="KAG8504612.1"/>
    </source>
</evidence>
<evidence type="ECO:0000313" key="8">
    <source>
        <dbReference type="Proteomes" id="UP000700334"/>
    </source>
</evidence>
<evidence type="ECO:0000256" key="3">
    <source>
        <dbReference type="ARBA" id="ARBA00010803"/>
    </source>
</evidence>
<keyword evidence="4" id="KW-0158">Chromosome</keyword>
<evidence type="ECO:0000256" key="5">
    <source>
        <dbReference type="ARBA" id="ARBA00023242"/>
    </source>
</evidence>
<evidence type="ECO:0000256" key="1">
    <source>
        <dbReference type="ARBA" id="ARBA00004123"/>
    </source>
</evidence>
<evidence type="ECO:0000256" key="4">
    <source>
        <dbReference type="ARBA" id="ARBA00022454"/>
    </source>
</evidence>
<dbReference type="OrthoDB" id="416496at2759"/>
<evidence type="ECO:0000256" key="6">
    <source>
        <dbReference type="SAM" id="MobiDB-lite"/>
    </source>
</evidence>
<organism evidence="7 8">
    <name type="scientific">Galemys pyrenaicus</name>
    <name type="common">Iberian desman</name>
    <name type="synonym">Pyrenean desman</name>
    <dbReference type="NCBI Taxonomy" id="202257"/>
    <lineage>
        <taxon>Eukaryota</taxon>
        <taxon>Metazoa</taxon>
        <taxon>Chordata</taxon>
        <taxon>Craniata</taxon>
        <taxon>Vertebrata</taxon>
        <taxon>Euteleostomi</taxon>
        <taxon>Mammalia</taxon>
        <taxon>Eutheria</taxon>
        <taxon>Laurasiatheria</taxon>
        <taxon>Eulipotyphla</taxon>
        <taxon>Talpidae</taxon>
        <taxon>Galemys</taxon>
    </lineage>
</organism>
<dbReference type="GO" id="GO:0042393">
    <property type="term" value="F:histone binding"/>
    <property type="evidence" value="ECO:0007669"/>
    <property type="project" value="InterPro"/>
</dbReference>
<evidence type="ECO:0000256" key="2">
    <source>
        <dbReference type="ARBA" id="ARBA00004286"/>
    </source>
</evidence>
<feature type="region of interest" description="Disordered" evidence="6">
    <location>
        <begin position="1"/>
        <end position="53"/>
    </location>
</feature>
<dbReference type="Proteomes" id="UP000700334">
    <property type="component" value="Unassembled WGS sequence"/>
</dbReference>
<accession>A0A8J5ZR13</accession>
<reference evidence="7" key="1">
    <citation type="journal article" date="2021" name="Evol. Appl.">
        <title>The genome of the Pyrenean desman and the effects of bottlenecks and inbreeding on the genomic landscape of an endangered species.</title>
        <authorList>
            <person name="Escoda L."/>
            <person name="Castresana J."/>
        </authorList>
    </citation>
    <scope>NUCLEOTIDE SEQUENCE</scope>
    <source>
        <strain evidence="7">IBE-C5619</strain>
    </source>
</reference>
<feature type="non-terminal residue" evidence="7">
    <location>
        <position position="541"/>
    </location>
</feature>
<dbReference type="GO" id="GO:0005634">
    <property type="term" value="C:nucleus"/>
    <property type="evidence" value="ECO:0007669"/>
    <property type="project" value="UniProtKB-SubCell"/>
</dbReference>
<dbReference type="PANTHER" id="PTHR13386:SF1">
    <property type="entry name" value="HISTONE PARYLATION FACTOR 1"/>
    <property type="match status" value="1"/>
</dbReference>
<dbReference type="InterPro" id="IPR019361">
    <property type="entry name" value="HPF1"/>
</dbReference>
<dbReference type="Pfam" id="PF10228">
    <property type="entry name" value="HPF1"/>
    <property type="match status" value="1"/>
</dbReference>
<name>A0A8J5ZR13_GALPY</name>
<comment type="similarity">
    <text evidence="3">Belongs to the HPF1 family.</text>
</comment>
<dbReference type="AlphaFoldDB" id="A0A8J5ZR13"/>
<dbReference type="PANTHER" id="PTHR13386">
    <property type="entry name" value="HISTONE PARYLATION FACTOR 1"/>
    <property type="match status" value="1"/>
</dbReference>
<keyword evidence="5" id="KW-0539">Nucleus</keyword>
<dbReference type="EMBL" id="JAGFMF010012288">
    <property type="protein sequence ID" value="KAG8504612.1"/>
    <property type="molecule type" value="Genomic_DNA"/>
</dbReference>
<protein>
    <submittedName>
        <fullName evidence="7">Histone PARylation factor 1</fullName>
    </submittedName>
</protein>
<feature type="compositionally biased region" description="Basic and acidic residues" evidence="6">
    <location>
        <begin position="1"/>
        <end position="10"/>
    </location>
</feature>